<evidence type="ECO:0000256" key="1">
    <source>
        <dbReference type="ARBA" id="ARBA00010007"/>
    </source>
</evidence>
<dbReference type="SUPFAM" id="SSF47616">
    <property type="entry name" value="GST C-terminal domain-like"/>
    <property type="match status" value="1"/>
</dbReference>
<dbReference type="GO" id="GO:0004364">
    <property type="term" value="F:glutathione transferase activity"/>
    <property type="evidence" value="ECO:0007669"/>
    <property type="project" value="TreeGrafter"/>
</dbReference>
<dbReference type="SFLD" id="SFLDG00358">
    <property type="entry name" value="Main_(cytGST)"/>
    <property type="match status" value="1"/>
</dbReference>
<dbReference type="Pfam" id="PF02798">
    <property type="entry name" value="GST_N"/>
    <property type="match status" value="1"/>
</dbReference>
<dbReference type="InterPro" id="IPR010987">
    <property type="entry name" value="Glutathione-S-Trfase_C-like"/>
</dbReference>
<evidence type="ECO:0000259" key="3">
    <source>
        <dbReference type="PROSITE" id="PS50405"/>
    </source>
</evidence>
<dbReference type="Gene3D" id="3.40.30.10">
    <property type="entry name" value="Glutaredoxin"/>
    <property type="match status" value="1"/>
</dbReference>
<dbReference type="PROSITE" id="PS50405">
    <property type="entry name" value="GST_CTER"/>
    <property type="match status" value="1"/>
</dbReference>
<dbReference type="InterPro" id="IPR004046">
    <property type="entry name" value="GST_C"/>
</dbReference>
<dbReference type="InterPro" id="IPR036282">
    <property type="entry name" value="Glutathione-S-Trfase_C_sf"/>
</dbReference>
<comment type="similarity">
    <text evidence="1">Belongs to the GST superfamily. Zeta family.</text>
</comment>
<dbReference type="SUPFAM" id="SSF52833">
    <property type="entry name" value="Thioredoxin-like"/>
    <property type="match status" value="1"/>
</dbReference>
<dbReference type="Pfam" id="PF14497">
    <property type="entry name" value="GST_C_3"/>
    <property type="match status" value="1"/>
</dbReference>
<name>A0AAD5T4N4_9FUNG</name>
<evidence type="ECO:0000313" key="5">
    <source>
        <dbReference type="Proteomes" id="UP001211907"/>
    </source>
</evidence>
<dbReference type="NCBIfam" id="TIGR01262">
    <property type="entry name" value="maiA"/>
    <property type="match status" value="1"/>
</dbReference>
<sequence>MSEGKQEQIEFELYSYWRSSASWRIRAALKFKGINHKITPINILKDEQRSNEYLSKNPSGFLPTLVHNGNILIQSPALLEYLEEIKPEPALLPADALGRARVRGLAAIIYCDTHPVQNLTVLKKVGALRGKEGVTDTEFARWVIWTGFTAYEKALSVGGTVGKYSYGDTLTIADLCLFAQGYNAERFGVDLTDFPLIRKLLETLSQEDCIKSTHPSTQIDAVQ</sequence>
<reference evidence="4" key="1">
    <citation type="submission" date="2020-05" db="EMBL/GenBank/DDBJ databases">
        <title>Phylogenomic resolution of chytrid fungi.</title>
        <authorList>
            <person name="Stajich J.E."/>
            <person name="Amses K."/>
            <person name="Simmons R."/>
            <person name="Seto K."/>
            <person name="Myers J."/>
            <person name="Bonds A."/>
            <person name="Quandt C.A."/>
            <person name="Barry K."/>
            <person name="Liu P."/>
            <person name="Grigoriev I."/>
            <person name="Longcore J.E."/>
            <person name="James T.Y."/>
        </authorList>
    </citation>
    <scope>NUCLEOTIDE SEQUENCE</scope>
    <source>
        <strain evidence="4">JEL0513</strain>
    </source>
</reference>
<organism evidence="4 5">
    <name type="scientific">Physocladia obscura</name>
    <dbReference type="NCBI Taxonomy" id="109957"/>
    <lineage>
        <taxon>Eukaryota</taxon>
        <taxon>Fungi</taxon>
        <taxon>Fungi incertae sedis</taxon>
        <taxon>Chytridiomycota</taxon>
        <taxon>Chytridiomycota incertae sedis</taxon>
        <taxon>Chytridiomycetes</taxon>
        <taxon>Chytridiales</taxon>
        <taxon>Chytriomycetaceae</taxon>
        <taxon>Physocladia</taxon>
    </lineage>
</organism>
<dbReference type="PANTHER" id="PTHR42673">
    <property type="entry name" value="MALEYLACETOACETATE ISOMERASE"/>
    <property type="match status" value="1"/>
</dbReference>
<feature type="domain" description="GST N-terminal" evidence="2">
    <location>
        <begin position="9"/>
        <end position="90"/>
    </location>
</feature>
<gene>
    <name evidence="4" type="ORF">HK100_007681</name>
</gene>
<dbReference type="EMBL" id="JADGJH010000364">
    <property type="protein sequence ID" value="KAJ3130692.1"/>
    <property type="molecule type" value="Genomic_DNA"/>
</dbReference>
<accession>A0AAD5T4N4</accession>
<dbReference type="Proteomes" id="UP001211907">
    <property type="component" value="Unassembled WGS sequence"/>
</dbReference>
<protein>
    <recommendedName>
        <fullName evidence="6">Maleylacetoacetate isomerase</fullName>
    </recommendedName>
</protein>
<keyword evidence="5" id="KW-1185">Reference proteome</keyword>
<dbReference type="GO" id="GO:0006559">
    <property type="term" value="P:L-phenylalanine catabolic process"/>
    <property type="evidence" value="ECO:0007669"/>
    <property type="project" value="TreeGrafter"/>
</dbReference>
<dbReference type="GO" id="GO:0005739">
    <property type="term" value="C:mitochondrion"/>
    <property type="evidence" value="ECO:0007669"/>
    <property type="project" value="TreeGrafter"/>
</dbReference>
<comment type="caution">
    <text evidence="4">The sequence shown here is derived from an EMBL/GenBank/DDBJ whole genome shotgun (WGS) entry which is preliminary data.</text>
</comment>
<dbReference type="InterPro" id="IPR005955">
    <property type="entry name" value="GST_Zeta"/>
</dbReference>
<evidence type="ECO:0008006" key="6">
    <source>
        <dbReference type="Google" id="ProtNLM"/>
    </source>
</evidence>
<dbReference type="GO" id="GO:0006749">
    <property type="term" value="P:glutathione metabolic process"/>
    <property type="evidence" value="ECO:0007669"/>
    <property type="project" value="TreeGrafter"/>
</dbReference>
<dbReference type="InterPro" id="IPR004045">
    <property type="entry name" value="Glutathione_S-Trfase_N"/>
</dbReference>
<feature type="domain" description="GST C-terminal" evidence="3">
    <location>
        <begin position="95"/>
        <end position="223"/>
    </location>
</feature>
<dbReference type="InterPro" id="IPR036249">
    <property type="entry name" value="Thioredoxin-like_sf"/>
</dbReference>
<dbReference type="SFLD" id="SFLDS00019">
    <property type="entry name" value="Glutathione_Transferase_(cytos"/>
    <property type="match status" value="1"/>
</dbReference>
<evidence type="ECO:0000259" key="2">
    <source>
        <dbReference type="PROSITE" id="PS50404"/>
    </source>
</evidence>
<dbReference type="GO" id="GO:0016034">
    <property type="term" value="F:maleylacetoacetate isomerase activity"/>
    <property type="evidence" value="ECO:0007669"/>
    <property type="project" value="TreeGrafter"/>
</dbReference>
<dbReference type="PANTHER" id="PTHR42673:SF4">
    <property type="entry name" value="MALEYLACETOACETATE ISOMERASE"/>
    <property type="match status" value="1"/>
</dbReference>
<dbReference type="AlphaFoldDB" id="A0AAD5T4N4"/>
<evidence type="ECO:0000313" key="4">
    <source>
        <dbReference type="EMBL" id="KAJ3130692.1"/>
    </source>
</evidence>
<dbReference type="InterPro" id="IPR040079">
    <property type="entry name" value="Glutathione_S-Trfase"/>
</dbReference>
<dbReference type="Gene3D" id="1.20.1050.10">
    <property type="match status" value="1"/>
</dbReference>
<proteinExistence type="inferred from homology"/>
<dbReference type="PROSITE" id="PS50404">
    <property type="entry name" value="GST_NTER"/>
    <property type="match status" value="1"/>
</dbReference>